<feature type="compositionally biased region" description="Basic residues" evidence="5">
    <location>
        <begin position="29"/>
        <end position="38"/>
    </location>
</feature>
<dbReference type="GO" id="GO:0005840">
    <property type="term" value="C:ribosome"/>
    <property type="evidence" value="ECO:0007669"/>
    <property type="project" value="UniProtKB-KW"/>
</dbReference>
<dbReference type="Gene3D" id="3.30.63.20">
    <property type="match status" value="1"/>
</dbReference>
<dbReference type="EMBL" id="HBEO01003270">
    <property type="protein sequence ID" value="CAD8469187.1"/>
    <property type="molecule type" value="Transcribed_RNA"/>
</dbReference>
<dbReference type="GO" id="GO:1990904">
    <property type="term" value="C:ribonucleoprotein complex"/>
    <property type="evidence" value="ECO:0007669"/>
    <property type="project" value="UniProtKB-KW"/>
</dbReference>
<evidence type="ECO:0000256" key="5">
    <source>
        <dbReference type="SAM" id="MobiDB-lite"/>
    </source>
</evidence>
<dbReference type="AlphaFoldDB" id="A0A7S0HA63"/>
<dbReference type="PANTHER" id="PTHR12850">
    <property type="entry name" value="40S RIBOSOMAL PROTEIN S25"/>
    <property type="match status" value="1"/>
</dbReference>
<evidence type="ECO:0000256" key="1">
    <source>
        <dbReference type="ARBA" id="ARBA00009106"/>
    </source>
</evidence>
<comment type="similarity">
    <text evidence="1 4">Belongs to the eukaryotic ribosomal protein eS25 family.</text>
</comment>
<organism evidence="6">
    <name type="scientific">Hanusia phi</name>
    <dbReference type="NCBI Taxonomy" id="3032"/>
    <lineage>
        <taxon>Eukaryota</taxon>
        <taxon>Cryptophyceae</taxon>
        <taxon>Pyrenomonadales</taxon>
        <taxon>Geminigeraceae</taxon>
        <taxon>Hanusia</taxon>
    </lineage>
</organism>
<name>A0A7S0HA63_9CRYP</name>
<accession>A0A7S0HA63</accession>
<proteinExistence type="inferred from homology"/>
<evidence type="ECO:0000313" key="6">
    <source>
        <dbReference type="EMBL" id="CAD8469187.1"/>
    </source>
</evidence>
<keyword evidence="3 4" id="KW-0687">Ribonucleoprotein</keyword>
<feature type="region of interest" description="Disordered" evidence="5">
    <location>
        <begin position="1"/>
        <end position="41"/>
    </location>
</feature>
<dbReference type="Pfam" id="PF03297">
    <property type="entry name" value="Ribosomal_S25"/>
    <property type="match status" value="1"/>
</dbReference>
<reference evidence="6" key="1">
    <citation type="submission" date="2021-01" db="EMBL/GenBank/DDBJ databases">
        <authorList>
            <person name="Corre E."/>
            <person name="Pelletier E."/>
            <person name="Niang G."/>
            <person name="Scheremetjew M."/>
            <person name="Finn R."/>
            <person name="Kale V."/>
            <person name="Holt S."/>
            <person name="Cochrane G."/>
            <person name="Meng A."/>
            <person name="Brown T."/>
            <person name="Cohen L."/>
        </authorList>
    </citation>
    <scope>NUCLEOTIDE SEQUENCE</scope>
    <source>
        <strain evidence="6">CCMP325</strain>
    </source>
</reference>
<evidence type="ECO:0000256" key="2">
    <source>
        <dbReference type="ARBA" id="ARBA00022980"/>
    </source>
</evidence>
<dbReference type="FunFam" id="3.30.63.20:FF:000001">
    <property type="entry name" value="40S ribosomal protein S25"/>
    <property type="match status" value="1"/>
</dbReference>
<dbReference type="InterPro" id="IPR004977">
    <property type="entry name" value="Ribosomal_eS25"/>
</dbReference>
<gene>
    <name evidence="6" type="ORF">HPHI1048_LOCUS2310</name>
</gene>
<sequence length="117" mass="12796">MPPKAPQGKGKADAASSKAQSSKKDGAGKAKKKKWSKGKQKEKLNAAVFFDKNLYEKLKKEVPSYKLITPSIISERMRCNVSMARRAIADLESKGMIRAIAKHASQCIYTRALAGAE</sequence>
<evidence type="ECO:0000256" key="4">
    <source>
        <dbReference type="RuleBase" id="RU366057"/>
    </source>
</evidence>
<protein>
    <recommendedName>
        <fullName evidence="4">40S ribosomal protein S25</fullName>
    </recommendedName>
</protein>
<evidence type="ECO:0000256" key="3">
    <source>
        <dbReference type="ARBA" id="ARBA00023274"/>
    </source>
</evidence>
<keyword evidence="2 4" id="KW-0689">Ribosomal protein</keyword>